<dbReference type="CDD" id="cd00154">
    <property type="entry name" value="Rab"/>
    <property type="match status" value="1"/>
</dbReference>
<dbReference type="PANTHER" id="PTHR47977">
    <property type="entry name" value="RAS-RELATED PROTEIN RAB"/>
    <property type="match status" value="1"/>
</dbReference>
<evidence type="ECO:0000256" key="1">
    <source>
        <dbReference type="ARBA" id="ARBA00022741"/>
    </source>
</evidence>
<dbReference type="PROSITE" id="PS51421">
    <property type="entry name" value="RAS"/>
    <property type="match status" value="1"/>
</dbReference>
<organism evidence="3">
    <name type="scientific">Trepomonas sp. PC1</name>
    <dbReference type="NCBI Taxonomy" id="1076344"/>
    <lineage>
        <taxon>Eukaryota</taxon>
        <taxon>Metamonada</taxon>
        <taxon>Diplomonadida</taxon>
        <taxon>Hexamitidae</taxon>
        <taxon>Hexamitinae</taxon>
        <taxon>Trepomonas</taxon>
    </lineage>
</organism>
<dbReference type="Gene3D" id="3.40.50.300">
    <property type="entry name" value="P-loop containing nucleotide triphosphate hydrolases"/>
    <property type="match status" value="1"/>
</dbReference>
<dbReference type="InterPro" id="IPR005225">
    <property type="entry name" value="Small_GTP-bd"/>
</dbReference>
<dbReference type="InterPro" id="IPR001806">
    <property type="entry name" value="Small_GTPase"/>
</dbReference>
<dbReference type="NCBIfam" id="TIGR00231">
    <property type="entry name" value="small_GTP"/>
    <property type="match status" value="1"/>
</dbReference>
<dbReference type="InterPro" id="IPR027417">
    <property type="entry name" value="P-loop_NTPase"/>
</dbReference>
<reference evidence="3" key="1">
    <citation type="submission" date="2015-07" db="EMBL/GenBank/DDBJ databases">
        <title>Adaptation to a free-living lifestyle via gene acquisitions in the diplomonad Trepomonas sp. PC1.</title>
        <authorList>
            <person name="Xu F."/>
            <person name="Jerlstrom-Hultqvist J."/>
            <person name="Kolisko M."/>
            <person name="Simpson A.G.B."/>
            <person name="Roger A.J."/>
            <person name="Svard S.G."/>
            <person name="Andersson J.O."/>
        </authorList>
    </citation>
    <scope>NUCLEOTIDE SEQUENCE</scope>
    <source>
        <strain evidence="3">PC1</strain>
    </source>
</reference>
<dbReference type="SMART" id="SM00174">
    <property type="entry name" value="RHO"/>
    <property type="match status" value="1"/>
</dbReference>
<dbReference type="GO" id="GO:0003924">
    <property type="term" value="F:GTPase activity"/>
    <property type="evidence" value="ECO:0007669"/>
    <property type="project" value="InterPro"/>
</dbReference>
<feature type="non-terminal residue" evidence="3">
    <location>
        <position position="1"/>
    </location>
</feature>
<dbReference type="PROSITE" id="PS51419">
    <property type="entry name" value="RAB"/>
    <property type="match status" value="1"/>
</dbReference>
<sequence length="205" mass="22873">KKQQYILKVLIVGSCGVGKTSIVNKLVYNTFSNEYKATLGVDFSFKNMQVTTPEGKTIGVKIQLWDIAGQEKTSLLTRSYYKDAQACLVVGDLTQEKQNIVQDIKSWYNDVKSKVKIPNSDKPIPCTLLLNKCDLPDAEKYDILLEEVQQLGFLDVQKTSAFTGENLEESLTKIALEACKIAEKQGSKDHAAMQINVVQEKRGCC</sequence>
<dbReference type="InterPro" id="IPR050227">
    <property type="entry name" value="Rab"/>
</dbReference>
<dbReference type="GO" id="GO:0005525">
    <property type="term" value="F:GTP binding"/>
    <property type="evidence" value="ECO:0007669"/>
    <property type="project" value="UniProtKB-KW"/>
</dbReference>
<dbReference type="FunFam" id="3.40.50.300:FF:001447">
    <property type="entry name" value="Ras-related protein Rab-1B"/>
    <property type="match status" value="1"/>
</dbReference>
<evidence type="ECO:0000313" key="3">
    <source>
        <dbReference type="EMBL" id="JAP94827.1"/>
    </source>
</evidence>
<dbReference type="SMART" id="SM00175">
    <property type="entry name" value="RAB"/>
    <property type="match status" value="1"/>
</dbReference>
<dbReference type="AlphaFoldDB" id="A0A146KEB3"/>
<proteinExistence type="predicted"/>
<dbReference type="SMART" id="SM00173">
    <property type="entry name" value="RAS"/>
    <property type="match status" value="1"/>
</dbReference>
<dbReference type="SUPFAM" id="SSF52540">
    <property type="entry name" value="P-loop containing nucleoside triphosphate hydrolases"/>
    <property type="match status" value="1"/>
</dbReference>
<dbReference type="Pfam" id="PF00071">
    <property type="entry name" value="Ras"/>
    <property type="match status" value="1"/>
</dbReference>
<keyword evidence="2" id="KW-0342">GTP-binding</keyword>
<accession>A0A146KEB3</accession>
<evidence type="ECO:0000256" key="2">
    <source>
        <dbReference type="ARBA" id="ARBA00023134"/>
    </source>
</evidence>
<keyword evidence="1" id="KW-0547">Nucleotide-binding</keyword>
<protein>
    <submittedName>
        <fullName evidence="3">Rab-like protein</fullName>
    </submittedName>
</protein>
<dbReference type="EMBL" id="GDID01001779">
    <property type="protein sequence ID" value="JAP94827.1"/>
    <property type="molecule type" value="Transcribed_RNA"/>
</dbReference>
<name>A0A146KEB3_9EUKA</name>
<gene>
    <name evidence="3" type="ORF">TPC1_12378</name>
</gene>
<dbReference type="PRINTS" id="PR00449">
    <property type="entry name" value="RASTRNSFRMNG"/>
</dbReference>